<organism evidence="2 3">
    <name type="scientific">Richelia intracellularis HH01</name>
    <dbReference type="NCBI Taxonomy" id="1165094"/>
    <lineage>
        <taxon>Bacteria</taxon>
        <taxon>Bacillati</taxon>
        <taxon>Cyanobacteriota</taxon>
        <taxon>Cyanophyceae</taxon>
        <taxon>Nostocales</taxon>
        <taxon>Nostocaceae</taxon>
        <taxon>Richelia</taxon>
    </lineage>
</organism>
<gene>
    <name evidence="2" type="ORF">RINTHH_16790</name>
</gene>
<dbReference type="EMBL" id="CAIY01000067">
    <property type="protein sequence ID" value="CCH67834.1"/>
    <property type="molecule type" value="Genomic_DNA"/>
</dbReference>
<proteinExistence type="predicted"/>
<feature type="compositionally biased region" description="Low complexity" evidence="1">
    <location>
        <begin position="37"/>
        <end position="50"/>
    </location>
</feature>
<protein>
    <submittedName>
        <fullName evidence="2">Uncharacterized protein</fullName>
    </submittedName>
</protein>
<keyword evidence="3" id="KW-1185">Reference proteome</keyword>
<reference evidence="2 3" key="1">
    <citation type="submission" date="2012-05" db="EMBL/GenBank/DDBJ databases">
        <authorList>
            <person name="Hilton J."/>
        </authorList>
    </citation>
    <scope>NUCLEOTIDE SEQUENCE [LARGE SCALE GENOMIC DNA]</scope>
    <source>
        <strain evidence="2 3">HH01</strain>
    </source>
</reference>
<accession>M1WT62</accession>
<name>M1WT62_9NOST</name>
<dbReference type="Proteomes" id="UP000053051">
    <property type="component" value="Unassembled WGS sequence"/>
</dbReference>
<feature type="compositionally biased region" description="Basic and acidic residues" evidence="1">
    <location>
        <begin position="17"/>
        <end position="33"/>
    </location>
</feature>
<feature type="compositionally biased region" description="Acidic residues" evidence="1">
    <location>
        <begin position="91"/>
        <end position="107"/>
    </location>
</feature>
<evidence type="ECO:0000313" key="2">
    <source>
        <dbReference type="EMBL" id="CCH67834.1"/>
    </source>
</evidence>
<dbReference type="RefSeq" id="WP_008234889.1">
    <property type="nucleotide sequence ID" value="NZ_CAIY01000067.1"/>
</dbReference>
<feature type="region of interest" description="Disordered" evidence="1">
    <location>
        <begin position="76"/>
        <end position="107"/>
    </location>
</feature>
<evidence type="ECO:0000313" key="3">
    <source>
        <dbReference type="Proteomes" id="UP000053051"/>
    </source>
</evidence>
<feature type="region of interest" description="Disordered" evidence="1">
    <location>
        <begin position="1"/>
        <end position="55"/>
    </location>
</feature>
<sequence>MNESDDWDFKGSSIRQRAKDHSAEIRKEYRNEENLPSSNSVHHSNSSYSYGPGEVKNIDSDKKESIYDADYRVIIPPHQPQTNMPLANKNEDEDDWSFFEDEEDGHR</sequence>
<dbReference type="AlphaFoldDB" id="M1WT62"/>
<evidence type="ECO:0000256" key="1">
    <source>
        <dbReference type="SAM" id="MobiDB-lite"/>
    </source>
</evidence>
<dbReference type="OrthoDB" id="428681at2"/>
<reference evidence="3" key="2">
    <citation type="submission" date="2016-01" db="EMBL/GenBank/DDBJ databases">
        <title>Diatom-associated endosymboitic cyanobacterium lacks core nitrogen metabolism enzymes.</title>
        <authorList>
            <person name="Hilton J.A."/>
            <person name="Foster R.A."/>
            <person name="Tripp H.J."/>
            <person name="Carter B.J."/>
            <person name="Zehr J.P."/>
            <person name="Villareal T.A."/>
        </authorList>
    </citation>
    <scope>NUCLEOTIDE SEQUENCE [LARGE SCALE GENOMIC DNA]</scope>
    <source>
        <strain evidence="3">HH01</strain>
    </source>
</reference>
<comment type="caution">
    <text evidence="2">The sequence shown here is derived from an EMBL/GenBank/DDBJ whole genome shotgun (WGS) entry which is preliminary data.</text>
</comment>